<dbReference type="KEGG" id="pgis:I6I06_18480"/>
<dbReference type="Proteomes" id="UP000595610">
    <property type="component" value="Chromosome 2"/>
</dbReference>
<protein>
    <submittedName>
        <fullName evidence="1">Uncharacterized protein</fullName>
    </submittedName>
</protein>
<evidence type="ECO:0000313" key="2">
    <source>
        <dbReference type="Proteomes" id="UP000595610"/>
    </source>
</evidence>
<dbReference type="EMBL" id="CP066076">
    <property type="protein sequence ID" value="QQC66966.1"/>
    <property type="molecule type" value="Genomic_DNA"/>
</dbReference>
<dbReference type="AlphaFoldDB" id="A0A7T4N831"/>
<evidence type="ECO:0000313" key="1">
    <source>
        <dbReference type="EMBL" id="QQC66966.1"/>
    </source>
</evidence>
<organism evidence="1 2">
    <name type="scientific">Paraburkholderia ginsengisoli</name>
    <dbReference type="NCBI Taxonomy" id="311231"/>
    <lineage>
        <taxon>Bacteria</taxon>
        <taxon>Pseudomonadati</taxon>
        <taxon>Pseudomonadota</taxon>
        <taxon>Betaproteobacteria</taxon>
        <taxon>Burkholderiales</taxon>
        <taxon>Burkholderiaceae</taxon>
        <taxon>Paraburkholderia</taxon>
    </lineage>
</organism>
<accession>A0A7T4N831</accession>
<keyword evidence="2" id="KW-1185">Reference proteome</keyword>
<gene>
    <name evidence="1" type="ORF">I6I06_18480</name>
</gene>
<name>A0A7T4N831_9BURK</name>
<reference evidence="1 2" key="1">
    <citation type="submission" date="2020-12" db="EMBL/GenBank/DDBJ databases">
        <title>FDA dAtabase for Regulatory Grade micrObial Sequences (FDA-ARGOS): Supporting development and validation of Infectious Disease Dx tests.</title>
        <authorList>
            <person name="Nelson B."/>
            <person name="Plummer A."/>
            <person name="Tallon L."/>
            <person name="Sadzewicz L."/>
            <person name="Zhao X."/>
            <person name="Boylan J."/>
            <person name="Ott S."/>
            <person name="Bowen H."/>
            <person name="Vavikolanu K."/>
            <person name="Mehta A."/>
            <person name="Aluvathingal J."/>
            <person name="Nadendla S."/>
            <person name="Myers T."/>
            <person name="Yan Y."/>
            <person name="Sichtig H."/>
        </authorList>
    </citation>
    <scope>NUCLEOTIDE SEQUENCE [LARGE SCALE GENOMIC DNA]</scope>
    <source>
        <strain evidence="1 2">FDAARGOS_1049</strain>
    </source>
</reference>
<proteinExistence type="predicted"/>
<dbReference type="RefSeq" id="WP_052400516.1">
    <property type="nucleotide sequence ID" value="NZ_CP066076.1"/>
</dbReference>
<sequence>MSIIGGENALDTTFIRIGRPFFDRDHGLCFSAYAVGWGYGAFSLEAAIAHEVLGSVDLSPRQILLAFLIEQASVRAAVQRAARPGCGERRLAAGDFHCPARHGS</sequence>